<dbReference type="Proteomes" id="UP000648075">
    <property type="component" value="Unassembled WGS sequence"/>
</dbReference>
<dbReference type="EMBL" id="BMZA01000028">
    <property type="protein sequence ID" value="GGZ16481.1"/>
    <property type="molecule type" value="Genomic_DNA"/>
</dbReference>
<evidence type="ECO:0000256" key="2">
    <source>
        <dbReference type="ARBA" id="ARBA00022630"/>
    </source>
</evidence>
<proteinExistence type="predicted"/>
<dbReference type="Gene3D" id="3.40.30.120">
    <property type="match status" value="1"/>
</dbReference>
<gene>
    <name evidence="6" type="primary">cadA</name>
    <name evidence="6" type="ORF">GCM10011614_34050</name>
</gene>
<evidence type="ECO:0000256" key="3">
    <source>
        <dbReference type="ARBA" id="ARBA00022827"/>
    </source>
</evidence>
<organism evidence="6 7">
    <name type="scientific">Novosphingobium colocasiae</name>
    <dbReference type="NCBI Taxonomy" id="1256513"/>
    <lineage>
        <taxon>Bacteria</taxon>
        <taxon>Pseudomonadati</taxon>
        <taxon>Pseudomonadota</taxon>
        <taxon>Alphaproteobacteria</taxon>
        <taxon>Sphingomonadales</taxon>
        <taxon>Sphingomonadaceae</taxon>
        <taxon>Novosphingobium</taxon>
    </lineage>
</organism>
<keyword evidence="3" id="KW-0274">FAD</keyword>
<keyword evidence="6" id="KW-0503">Monooxygenase</keyword>
<protein>
    <submittedName>
        <fullName evidence="6">Monooxygenase</fullName>
    </submittedName>
</protein>
<comment type="cofactor">
    <cofactor evidence="1">
        <name>FAD</name>
        <dbReference type="ChEBI" id="CHEBI:57692"/>
    </cofactor>
</comment>
<dbReference type="InterPro" id="IPR036188">
    <property type="entry name" value="FAD/NAD-bd_sf"/>
</dbReference>
<feature type="compositionally biased region" description="Basic and acidic residues" evidence="4">
    <location>
        <begin position="100"/>
        <end position="110"/>
    </location>
</feature>
<keyword evidence="2" id="KW-0285">Flavoprotein</keyword>
<dbReference type="RefSeq" id="WP_189622496.1">
    <property type="nucleotide sequence ID" value="NZ_BMZA01000028.1"/>
</dbReference>
<dbReference type="PRINTS" id="PR00420">
    <property type="entry name" value="RNGMNOXGNASE"/>
</dbReference>
<comment type="caution">
    <text evidence="6">The sequence shown here is derived from an EMBL/GenBank/DDBJ whole genome shotgun (WGS) entry which is preliminary data.</text>
</comment>
<feature type="region of interest" description="Disordered" evidence="4">
    <location>
        <begin position="100"/>
        <end position="119"/>
    </location>
</feature>
<feature type="domain" description="FAD-binding" evidence="5">
    <location>
        <begin position="8"/>
        <end position="362"/>
    </location>
</feature>
<dbReference type="InterPro" id="IPR050641">
    <property type="entry name" value="RIFMO-like"/>
</dbReference>
<keyword evidence="6" id="KW-0560">Oxidoreductase</keyword>
<name>A0A918PMS1_9SPHN</name>
<evidence type="ECO:0000313" key="6">
    <source>
        <dbReference type="EMBL" id="GGZ16481.1"/>
    </source>
</evidence>
<sequence length="561" mass="61033">MKGNTVFDTSVIIAGGGPVGMTLALELAKHKVHCVLLERNPTTTRHPKMDLTNGRSMELFRQLGIVDELRAVGVPPDQPLDIVWGTSLAGHMLHRFEYPTPNEKREEARAANDGTHTTEPSMRISQIILEPVLKAANDKSEYVDVRFGWAYQGLAQDEDGVTVTIANTSTGERQTLRAPFLAGCDGGGSKVRAALGIELQGQPAMARAYMVHFRSEDHEVLSRFGRRHAAYHFQSGRGSLIAQNGKDMWTVQSVLAPDTDESKLDPAAWLRYFVGEDFDFEILVANPWSAHQVVADSYRSGRVLLAGDAVHQVIPTGGYGMNTGIGDAVALGWQLASVINGWAGASMLDAYEIERRQIALQNREAAQRHAEVRFAITMKFIEVEEAGDLDAPEAATRRAELGKVIADLGNAENESWGIEHGYRYGCSPVICYEPGEAPAFDPLYCMPTTTPGARLPSFALEDGVLLYDELGPEFTLLLVGEATDGAFSDAAAAAGLPVKTVRLPETDLTRKLLERKIVLVRPDQHVAWRGDNAPGDWADVLRIVTGRNATTGAERPAGQIG</sequence>
<dbReference type="GO" id="GO:0016709">
    <property type="term" value="F:oxidoreductase activity, acting on paired donors, with incorporation or reduction of molecular oxygen, NAD(P)H as one donor, and incorporation of one atom of oxygen"/>
    <property type="evidence" value="ECO:0007669"/>
    <property type="project" value="UniProtKB-ARBA"/>
</dbReference>
<dbReference type="AlphaFoldDB" id="A0A918PMS1"/>
<dbReference type="SUPFAM" id="SSF51905">
    <property type="entry name" value="FAD/NAD(P)-binding domain"/>
    <property type="match status" value="1"/>
</dbReference>
<dbReference type="PANTHER" id="PTHR43004:SF19">
    <property type="entry name" value="BINDING MONOOXYGENASE, PUTATIVE (JCVI)-RELATED"/>
    <property type="match status" value="1"/>
</dbReference>
<dbReference type="NCBIfam" id="NF004780">
    <property type="entry name" value="PRK06126.1"/>
    <property type="match status" value="1"/>
</dbReference>
<evidence type="ECO:0000313" key="7">
    <source>
        <dbReference type="Proteomes" id="UP000648075"/>
    </source>
</evidence>
<dbReference type="Gene3D" id="3.50.50.60">
    <property type="entry name" value="FAD/NAD(P)-binding domain"/>
    <property type="match status" value="1"/>
</dbReference>
<dbReference type="GO" id="GO:0071949">
    <property type="term" value="F:FAD binding"/>
    <property type="evidence" value="ECO:0007669"/>
    <property type="project" value="InterPro"/>
</dbReference>
<dbReference type="PANTHER" id="PTHR43004">
    <property type="entry name" value="TRK SYSTEM POTASSIUM UPTAKE PROTEIN"/>
    <property type="match status" value="1"/>
</dbReference>
<keyword evidence="7" id="KW-1185">Reference proteome</keyword>
<reference evidence="6" key="1">
    <citation type="journal article" date="2014" name="Int. J. Syst. Evol. Microbiol.">
        <title>Complete genome sequence of Corynebacterium casei LMG S-19264T (=DSM 44701T), isolated from a smear-ripened cheese.</title>
        <authorList>
            <consortium name="US DOE Joint Genome Institute (JGI-PGF)"/>
            <person name="Walter F."/>
            <person name="Albersmeier A."/>
            <person name="Kalinowski J."/>
            <person name="Ruckert C."/>
        </authorList>
    </citation>
    <scope>NUCLEOTIDE SEQUENCE</scope>
    <source>
        <strain evidence="6">KCTC 32255</strain>
    </source>
</reference>
<evidence type="ECO:0000259" key="5">
    <source>
        <dbReference type="Pfam" id="PF01494"/>
    </source>
</evidence>
<dbReference type="Pfam" id="PF21274">
    <property type="entry name" value="Rng_hyd_C"/>
    <property type="match status" value="1"/>
</dbReference>
<dbReference type="InterPro" id="IPR002938">
    <property type="entry name" value="FAD-bd"/>
</dbReference>
<reference evidence="6" key="2">
    <citation type="submission" date="2020-09" db="EMBL/GenBank/DDBJ databases">
        <authorList>
            <person name="Sun Q."/>
            <person name="Kim S."/>
        </authorList>
    </citation>
    <scope>NUCLEOTIDE SEQUENCE</scope>
    <source>
        <strain evidence="6">KCTC 32255</strain>
    </source>
</reference>
<dbReference type="Gene3D" id="3.30.9.10">
    <property type="entry name" value="D-Amino Acid Oxidase, subunit A, domain 2"/>
    <property type="match status" value="1"/>
</dbReference>
<evidence type="ECO:0000256" key="1">
    <source>
        <dbReference type="ARBA" id="ARBA00001974"/>
    </source>
</evidence>
<dbReference type="Pfam" id="PF01494">
    <property type="entry name" value="FAD_binding_3"/>
    <property type="match status" value="1"/>
</dbReference>
<evidence type="ECO:0000256" key="4">
    <source>
        <dbReference type="SAM" id="MobiDB-lite"/>
    </source>
</evidence>
<accession>A0A918PMS1</accession>